<evidence type="ECO:0000313" key="3">
    <source>
        <dbReference type="Proteomes" id="UP001472677"/>
    </source>
</evidence>
<dbReference type="EMBL" id="JBBPBM010000005">
    <property type="protein sequence ID" value="KAK8583858.1"/>
    <property type="molecule type" value="Genomic_DNA"/>
</dbReference>
<evidence type="ECO:0000313" key="2">
    <source>
        <dbReference type="EMBL" id="KAK8583867.1"/>
    </source>
</evidence>
<name>A0ABR2FPS3_9ROSI</name>
<evidence type="ECO:0000313" key="1">
    <source>
        <dbReference type="EMBL" id="KAK8583858.1"/>
    </source>
</evidence>
<reference evidence="2 3" key="1">
    <citation type="journal article" date="2024" name="G3 (Bethesda)">
        <title>Genome assembly of Hibiscus sabdariffa L. provides insights into metabolisms of medicinal natural products.</title>
        <authorList>
            <person name="Kim T."/>
        </authorList>
    </citation>
    <scope>NUCLEOTIDE SEQUENCE [LARGE SCALE GENOMIC DNA]</scope>
    <source>
        <strain evidence="2">TK-2024</strain>
        <tissue evidence="2">Old leaves</tissue>
    </source>
</reference>
<protein>
    <submittedName>
        <fullName evidence="2">Uncharacterized protein</fullName>
    </submittedName>
</protein>
<sequence>MASVRSKRHHICCRRHANAFLHRNLLSPAFRSCCRWSLNFYTSLPFRKLSFSQVNLPIANARLQSTPLPLVSPSEPRTRSLTSFLFLPSGRVTSSSPSCLPASSSYGHGPWFYQHLRFP</sequence>
<proteinExistence type="predicted"/>
<dbReference type="EMBL" id="JBBPBM010000005">
    <property type="protein sequence ID" value="KAK8583867.1"/>
    <property type="molecule type" value="Genomic_DNA"/>
</dbReference>
<keyword evidence="3" id="KW-1185">Reference proteome</keyword>
<organism evidence="2 3">
    <name type="scientific">Hibiscus sabdariffa</name>
    <name type="common">roselle</name>
    <dbReference type="NCBI Taxonomy" id="183260"/>
    <lineage>
        <taxon>Eukaryota</taxon>
        <taxon>Viridiplantae</taxon>
        <taxon>Streptophyta</taxon>
        <taxon>Embryophyta</taxon>
        <taxon>Tracheophyta</taxon>
        <taxon>Spermatophyta</taxon>
        <taxon>Magnoliopsida</taxon>
        <taxon>eudicotyledons</taxon>
        <taxon>Gunneridae</taxon>
        <taxon>Pentapetalae</taxon>
        <taxon>rosids</taxon>
        <taxon>malvids</taxon>
        <taxon>Malvales</taxon>
        <taxon>Malvaceae</taxon>
        <taxon>Malvoideae</taxon>
        <taxon>Hibiscus</taxon>
    </lineage>
</organism>
<dbReference type="Proteomes" id="UP001472677">
    <property type="component" value="Unassembled WGS sequence"/>
</dbReference>
<gene>
    <name evidence="1" type="ORF">V6N12_068114</name>
    <name evidence="2" type="ORF">V6N12_068123</name>
</gene>
<comment type="caution">
    <text evidence="2">The sequence shown here is derived from an EMBL/GenBank/DDBJ whole genome shotgun (WGS) entry which is preliminary data.</text>
</comment>
<accession>A0ABR2FPS3</accession>